<dbReference type="Pfam" id="PF04912">
    <property type="entry name" value="Dynamitin"/>
    <property type="match status" value="1"/>
</dbReference>
<feature type="compositionally biased region" description="Basic and acidic residues" evidence="3">
    <location>
        <begin position="22"/>
        <end position="33"/>
    </location>
</feature>
<dbReference type="AlphaFoldDB" id="A0A5B0SNP6"/>
<comment type="subcellular location">
    <subcellularLocation>
        <location evidence="1">Cytoplasm</location>
    </subcellularLocation>
</comment>
<sequence>MRNPPSTTTSRPRQGVVENETPLERLRRLRFEVDQLEEELEQEKGSNGPQADEQIDAQSDPTPKSNVKGKSKAGPTPTELLVELQHLRQQLGKLSVSNSSADPLSTNASQLRAREAYAKSLLLQLTERGPKTQEASASKPAEPRPPVSKATTSAQLDSRLSVLEDLLGSRSLHEG</sequence>
<keyword evidence="2" id="KW-0963">Cytoplasm</keyword>
<dbReference type="EMBL" id="VDEP01000001">
    <property type="protein sequence ID" value="KAA1139049.1"/>
    <property type="molecule type" value="Genomic_DNA"/>
</dbReference>
<feature type="region of interest" description="Disordered" evidence="3">
    <location>
        <begin position="1"/>
        <end position="79"/>
    </location>
</feature>
<dbReference type="InterPro" id="IPR028133">
    <property type="entry name" value="Dynamitin"/>
</dbReference>
<proteinExistence type="predicted"/>
<protein>
    <submittedName>
        <fullName evidence="4">Uncharacterized protein</fullName>
    </submittedName>
</protein>
<evidence type="ECO:0000256" key="1">
    <source>
        <dbReference type="ARBA" id="ARBA00004496"/>
    </source>
</evidence>
<evidence type="ECO:0000313" key="4">
    <source>
        <dbReference type="EMBL" id="KAA1139049.1"/>
    </source>
</evidence>
<dbReference type="Proteomes" id="UP000325313">
    <property type="component" value="Unassembled WGS sequence"/>
</dbReference>
<dbReference type="GO" id="GO:0005737">
    <property type="term" value="C:cytoplasm"/>
    <property type="evidence" value="ECO:0007669"/>
    <property type="project" value="UniProtKB-SubCell"/>
</dbReference>
<feature type="region of interest" description="Disordered" evidence="3">
    <location>
        <begin position="125"/>
        <end position="156"/>
    </location>
</feature>
<name>A0A5B0SNP6_PUCGR</name>
<reference evidence="4 5" key="1">
    <citation type="submission" date="2019-05" db="EMBL/GenBank/DDBJ databases">
        <title>Emergence of the Ug99 lineage of the wheat stem rust pathogen through somatic hybridization.</title>
        <authorList>
            <person name="Li F."/>
            <person name="Upadhyaya N.M."/>
            <person name="Sperschneider J."/>
            <person name="Matny O."/>
            <person name="Nguyen-Phuc H."/>
            <person name="Mago R."/>
            <person name="Raley C."/>
            <person name="Miller M.E."/>
            <person name="Silverstein K.A.T."/>
            <person name="Henningsen E."/>
            <person name="Hirsch C.D."/>
            <person name="Visser B."/>
            <person name="Pretorius Z.A."/>
            <person name="Steffenson B.J."/>
            <person name="Schwessinger B."/>
            <person name="Dodds P.N."/>
            <person name="Figueroa M."/>
        </authorList>
    </citation>
    <scope>NUCLEOTIDE SEQUENCE [LARGE SCALE GENOMIC DNA]</scope>
    <source>
        <strain evidence="4 5">Ug99</strain>
    </source>
</reference>
<dbReference type="PANTHER" id="PTHR15346">
    <property type="entry name" value="DYNACTIN SUBUNIT"/>
    <property type="match status" value="1"/>
</dbReference>
<gene>
    <name evidence="4" type="ORF">PGTUg99_034657</name>
</gene>
<evidence type="ECO:0000256" key="3">
    <source>
        <dbReference type="SAM" id="MobiDB-lite"/>
    </source>
</evidence>
<evidence type="ECO:0000256" key="2">
    <source>
        <dbReference type="ARBA" id="ARBA00022490"/>
    </source>
</evidence>
<evidence type="ECO:0000313" key="5">
    <source>
        <dbReference type="Proteomes" id="UP000325313"/>
    </source>
</evidence>
<feature type="compositionally biased region" description="Polar residues" evidence="3">
    <location>
        <begin position="1"/>
        <end position="12"/>
    </location>
</feature>
<dbReference type="GO" id="GO:0005869">
    <property type="term" value="C:dynactin complex"/>
    <property type="evidence" value="ECO:0007669"/>
    <property type="project" value="InterPro"/>
</dbReference>
<accession>A0A5B0SNP6</accession>
<comment type="caution">
    <text evidence="4">The sequence shown here is derived from an EMBL/GenBank/DDBJ whole genome shotgun (WGS) entry which is preliminary data.</text>
</comment>
<feature type="compositionally biased region" description="Polar residues" evidence="3">
    <location>
        <begin position="56"/>
        <end position="65"/>
    </location>
</feature>
<dbReference type="GO" id="GO:0007017">
    <property type="term" value="P:microtubule-based process"/>
    <property type="evidence" value="ECO:0007669"/>
    <property type="project" value="InterPro"/>
</dbReference>
<organism evidence="4 5">
    <name type="scientific">Puccinia graminis f. sp. tritici</name>
    <dbReference type="NCBI Taxonomy" id="56615"/>
    <lineage>
        <taxon>Eukaryota</taxon>
        <taxon>Fungi</taxon>
        <taxon>Dikarya</taxon>
        <taxon>Basidiomycota</taxon>
        <taxon>Pucciniomycotina</taxon>
        <taxon>Pucciniomycetes</taxon>
        <taxon>Pucciniales</taxon>
        <taxon>Pucciniaceae</taxon>
        <taxon>Puccinia</taxon>
    </lineage>
</organism>